<organism evidence="1">
    <name type="scientific">Siphoviridae sp. ctsus30</name>
    <dbReference type="NCBI Taxonomy" id="2826488"/>
    <lineage>
        <taxon>Viruses</taxon>
        <taxon>Duplodnaviria</taxon>
        <taxon>Heunggongvirae</taxon>
        <taxon>Uroviricota</taxon>
        <taxon>Caudoviricetes</taxon>
    </lineage>
</organism>
<name>A0A8S5MVH3_9CAUD</name>
<accession>A0A8S5MVH3</accession>
<protein>
    <submittedName>
        <fullName evidence="1">Uncharacterized protein</fullName>
    </submittedName>
</protein>
<reference evidence="1" key="1">
    <citation type="journal article" date="2021" name="Proc. Natl. Acad. Sci. U.S.A.">
        <title>A Catalog of Tens of Thousands of Viruses from Human Metagenomes Reveals Hidden Associations with Chronic Diseases.</title>
        <authorList>
            <person name="Tisza M.J."/>
            <person name="Buck C.B."/>
        </authorList>
    </citation>
    <scope>NUCLEOTIDE SEQUENCE</scope>
    <source>
        <strain evidence="1">Ctsus30</strain>
    </source>
</reference>
<proteinExistence type="predicted"/>
<sequence>MREDSSPYRLTLGRGMLLCVGRVTHSLVVTSLVCQLH</sequence>
<dbReference type="EMBL" id="BK014997">
    <property type="protein sequence ID" value="DAD86358.1"/>
    <property type="molecule type" value="Genomic_DNA"/>
</dbReference>
<evidence type="ECO:0000313" key="1">
    <source>
        <dbReference type="EMBL" id="DAD86358.1"/>
    </source>
</evidence>